<evidence type="ECO:0000313" key="4">
    <source>
        <dbReference type="EMBL" id="MCK8778594.1"/>
    </source>
</evidence>
<evidence type="ECO:0000256" key="2">
    <source>
        <dbReference type="ARBA" id="ARBA00022801"/>
    </source>
</evidence>
<evidence type="ECO:0000256" key="3">
    <source>
        <dbReference type="ARBA" id="ARBA00023295"/>
    </source>
</evidence>
<keyword evidence="5" id="KW-1185">Reference proteome</keyword>
<evidence type="ECO:0000256" key="1">
    <source>
        <dbReference type="ARBA" id="ARBA00010646"/>
    </source>
</evidence>
<reference evidence="4 5" key="1">
    <citation type="submission" date="2022-04" db="EMBL/GenBank/DDBJ databases">
        <title>Rhizobium coralii sp. nov., isolated from coral Turbinaria peltata.</title>
        <authorList>
            <person name="Sun H."/>
        </authorList>
    </citation>
    <scope>NUCLEOTIDE SEQUENCE [LARGE SCALE GENOMIC DNA]</scope>
    <source>
        <strain evidence="4 5">NTR19</strain>
    </source>
</reference>
<dbReference type="SMART" id="SM00641">
    <property type="entry name" value="Glyco_25"/>
    <property type="match status" value="1"/>
</dbReference>
<dbReference type="PROSITE" id="PS51257">
    <property type="entry name" value="PROKAR_LIPOPROTEIN"/>
    <property type="match status" value="1"/>
</dbReference>
<dbReference type="GO" id="GO:0016787">
    <property type="term" value="F:hydrolase activity"/>
    <property type="evidence" value="ECO:0007669"/>
    <property type="project" value="UniProtKB-KW"/>
</dbReference>
<comment type="caution">
    <text evidence="4">The sequence shown here is derived from an EMBL/GenBank/DDBJ whole genome shotgun (WGS) entry which is preliminary data.</text>
</comment>
<dbReference type="InterPro" id="IPR018077">
    <property type="entry name" value="Glyco_hydro_fam25_subgr"/>
</dbReference>
<dbReference type="PROSITE" id="PS51904">
    <property type="entry name" value="GLYCOSYL_HYDROL_F25_2"/>
    <property type="match status" value="1"/>
</dbReference>
<protein>
    <submittedName>
        <fullName evidence="4">Glycoside hydrolase family 25 protein</fullName>
    </submittedName>
</protein>
<sequence length="262" mass="29818">MPRFLIALLATTMIGLTGCTSTSYDFGQTTSLKKMRYGDRDPQDFGSNHPGKHEVHGIDLSKWNGTDIDWAALKKAGVSFVFIKGTEGKDRIDSAFRTHWRNAAAAGIPHAAYHFYYFCSTPEEQADWFIANVPKEANMLPPVLDMEWNHASPTCKLRPDPETVRDVMRRFMNRVETHYGRKPIIYTSVDFHRDNLVGAFNDYHFWLRSVAAHPSAIYPGRRWTFWQYTSTGLIPGVKGELDINVFSGSAKHWNSWVAAANR</sequence>
<dbReference type="Gene3D" id="3.20.20.80">
    <property type="entry name" value="Glycosidases"/>
    <property type="match status" value="1"/>
</dbReference>
<dbReference type="InterPro" id="IPR002053">
    <property type="entry name" value="Glyco_hydro_25"/>
</dbReference>
<dbReference type="SUPFAM" id="SSF51445">
    <property type="entry name" value="(Trans)glycosidases"/>
    <property type="match status" value="1"/>
</dbReference>
<dbReference type="Pfam" id="PF01183">
    <property type="entry name" value="Glyco_hydro_25"/>
    <property type="match status" value="1"/>
</dbReference>
<dbReference type="CDD" id="cd06413">
    <property type="entry name" value="GH25_muramidase_1"/>
    <property type="match status" value="1"/>
</dbReference>
<dbReference type="RefSeq" id="WP_248681482.1">
    <property type="nucleotide sequence ID" value="NZ_JALPRY010000001.1"/>
</dbReference>
<dbReference type="PANTHER" id="PTHR34135">
    <property type="entry name" value="LYSOZYME"/>
    <property type="match status" value="1"/>
</dbReference>
<organism evidence="4 5">
    <name type="scientific">Neorhizobium turbinariae</name>
    <dbReference type="NCBI Taxonomy" id="2937795"/>
    <lineage>
        <taxon>Bacteria</taxon>
        <taxon>Pseudomonadati</taxon>
        <taxon>Pseudomonadota</taxon>
        <taxon>Alphaproteobacteria</taxon>
        <taxon>Hyphomicrobiales</taxon>
        <taxon>Rhizobiaceae</taxon>
        <taxon>Rhizobium/Agrobacterium group</taxon>
        <taxon>Neorhizobium</taxon>
    </lineage>
</organism>
<proteinExistence type="inferred from homology"/>
<keyword evidence="3" id="KW-0326">Glycosidase</keyword>
<gene>
    <name evidence="4" type="ORF">M0654_01235</name>
</gene>
<dbReference type="Proteomes" id="UP001202827">
    <property type="component" value="Unassembled WGS sequence"/>
</dbReference>
<evidence type="ECO:0000313" key="5">
    <source>
        <dbReference type="Proteomes" id="UP001202827"/>
    </source>
</evidence>
<dbReference type="InterPro" id="IPR017853">
    <property type="entry name" value="GH"/>
</dbReference>
<comment type="similarity">
    <text evidence="1">Belongs to the glycosyl hydrolase 25 family.</text>
</comment>
<name>A0ABT0IL39_9HYPH</name>
<keyword evidence="2 4" id="KW-0378">Hydrolase</keyword>
<dbReference type="EMBL" id="JALPRY010000001">
    <property type="protein sequence ID" value="MCK8778594.1"/>
    <property type="molecule type" value="Genomic_DNA"/>
</dbReference>
<accession>A0ABT0IL39</accession>
<dbReference type="PANTHER" id="PTHR34135:SF2">
    <property type="entry name" value="LYSOZYME"/>
    <property type="match status" value="1"/>
</dbReference>